<evidence type="ECO:0000313" key="2">
    <source>
        <dbReference type="EMBL" id="SPH22621.1"/>
    </source>
</evidence>
<evidence type="ECO:0008006" key="4">
    <source>
        <dbReference type="Google" id="ProtNLM"/>
    </source>
</evidence>
<proteinExistence type="predicted"/>
<sequence length="168" mass="18341">MAHLSRRTLISVAAAFGALPQHALAASPKTIGWEDLIPAGVPYGEIIGQGEIDALNDTWLPEFDENASKLNKDLHGAYIKMPGYILPIDVSTKGVTSFILVPYVGACIHTPPPPANQLVFVDSKKPWPSDKLWDPVWVTGQMRHEMQSTSVADIGYALTADAMEVYVW</sequence>
<protein>
    <recommendedName>
        <fullName evidence="4">Lipoprotein</fullName>
    </recommendedName>
</protein>
<reference evidence="2 3" key="1">
    <citation type="submission" date="2018-03" db="EMBL/GenBank/DDBJ databases">
        <authorList>
            <person name="Keele B.F."/>
        </authorList>
    </citation>
    <scope>NUCLEOTIDE SEQUENCE [LARGE SCALE GENOMIC DNA]</scope>
    <source>
        <strain evidence="2 3">CECT 8599</strain>
    </source>
</reference>
<dbReference type="OrthoDB" id="9812956at2"/>
<dbReference type="Gene3D" id="2.40.50.870">
    <property type="entry name" value="Protein of unknown function (DUF3299)"/>
    <property type="match status" value="1"/>
</dbReference>
<feature type="chain" id="PRO_5015357569" description="Lipoprotein" evidence="1">
    <location>
        <begin position="26"/>
        <end position="168"/>
    </location>
</feature>
<name>A0A2R8BHX2_9RHOB</name>
<dbReference type="AlphaFoldDB" id="A0A2R8BHX2"/>
<dbReference type="EMBL" id="OMOR01000001">
    <property type="protein sequence ID" value="SPH22621.1"/>
    <property type="molecule type" value="Genomic_DNA"/>
</dbReference>
<keyword evidence="3" id="KW-1185">Reference proteome</keyword>
<gene>
    <name evidence="2" type="ORF">ASD8599_03363</name>
</gene>
<dbReference type="InterPro" id="IPR021727">
    <property type="entry name" value="DUF3299"/>
</dbReference>
<evidence type="ECO:0000313" key="3">
    <source>
        <dbReference type="Proteomes" id="UP000244880"/>
    </source>
</evidence>
<dbReference type="Pfam" id="PF11736">
    <property type="entry name" value="DUF3299"/>
    <property type="match status" value="1"/>
</dbReference>
<keyword evidence="1" id="KW-0732">Signal</keyword>
<evidence type="ECO:0000256" key="1">
    <source>
        <dbReference type="SAM" id="SignalP"/>
    </source>
</evidence>
<dbReference type="Proteomes" id="UP000244880">
    <property type="component" value="Unassembled WGS sequence"/>
</dbReference>
<organism evidence="2 3">
    <name type="scientific">Ascidiaceihabitans donghaensis</name>
    <dbReference type="NCBI Taxonomy" id="1510460"/>
    <lineage>
        <taxon>Bacteria</taxon>
        <taxon>Pseudomonadati</taxon>
        <taxon>Pseudomonadota</taxon>
        <taxon>Alphaproteobacteria</taxon>
        <taxon>Rhodobacterales</taxon>
        <taxon>Paracoccaceae</taxon>
        <taxon>Ascidiaceihabitans</taxon>
    </lineage>
</organism>
<feature type="signal peptide" evidence="1">
    <location>
        <begin position="1"/>
        <end position="25"/>
    </location>
</feature>
<dbReference type="RefSeq" id="WP_108829543.1">
    <property type="nucleotide sequence ID" value="NZ_OMOR01000001.1"/>
</dbReference>
<accession>A0A2R8BHX2</accession>